<comment type="similarity">
    <text evidence="2">Belongs to the ABC-4 integral membrane protein family. LolC/E subfamily.</text>
</comment>
<dbReference type="Proteomes" id="UP000199153">
    <property type="component" value="Unassembled WGS sequence"/>
</dbReference>
<keyword evidence="6 7" id="KW-0472">Membrane</keyword>
<comment type="subcellular location">
    <subcellularLocation>
        <location evidence="1">Cell membrane</location>
        <topology evidence="1">Multi-pass membrane protein</topology>
    </subcellularLocation>
</comment>
<protein>
    <submittedName>
        <fullName evidence="10">ABC-type transport system, involved in lipoprotein release, permease component</fullName>
    </submittedName>
</protein>
<evidence type="ECO:0000259" key="8">
    <source>
        <dbReference type="Pfam" id="PF02687"/>
    </source>
</evidence>
<evidence type="ECO:0000256" key="2">
    <source>
        <dbReference type="ARBA" id="ARBA00005236"/>
    </source>
</evidence>
<keyword evidence="5 7" id="KW-1133">Transmembrane helix</keyword>
<proteinExistence type="inferred from homology"/>
<evidence type="ECO:0000256" key="4">
    <source>
        <dbReference type="ARBA" id="ARBA00022692"/>
    </source>
</evidence>
<sequence length="405" mass="45499">MLFQIAWRNIWRNTSRSLVVVSSIIIGIWAGIFILSFSWGLYKNNINESVYKQLSHIQIHNPDFKQENDPKFTIPNSDSILKQLESDNRIASVSSRVIATGMITSTTTASGVTIYGINPVSETNQIGLDQNLIEGVYFGSGKDNEILIGQKLAKKHKLKLKSKVVLTFTNVNSEIVSAAFRVGGIYRSKNISLDEVNVYVKQEHLRELLDLKPSETNEIAILIKDEEQLDSITNYSKTLVPNAKVEDWRQLAPELDLIIESFNLYTYIISGLILLALTFGIVNTMLMSVLERIRELGMLMAIGLNKRKIFFMIMLETIYLTLMGCPIGLLMGWLTVTILGRTGIDISMFSEGLASYGFSSMIYPALDQEKYMIIVTMCLITAILSAIYPAYKALQLNPSEAIRKI</sequence>
<organism evidence="10 11">
    <name type="scientific">Salegentibacter flavus</name>
    <dbReference type="NCBI Taxonomy" id="287099"/>
    <lineage>
        <taxon>Bacteria</taxon>
        <taxon>Pseudomonadati</taxon>
        <taxon>Bacteroidota</taxon>
        <taxon>Flavobacteriia</taxon>
        <taxon>Flavobacteriales</taxon>
        <taxon>Flavobacteriaceae</taxon>
        <taxon>Salegentibacter</taxon>
    </lineage>
</organism>
<dbReference type="EMBL" id="FOVL01000001">
    <property type="protein sequence ID" value="SFN25108.1"/>
    <property type="molecule type" value="Genomic_DNA"/>
</dbReference>
<feature type="domain" description="ABC3 transporter permease C-terminal" evidence="8">
    <location>
        <begin position="268"/>
        <end position="398"/>
    </location>
</feature>
<dbReference type="PANTHER" id="PTHR30489">
    <property type="entry name" value="LIPOPROTEIN-RELEASING SYSTEM TRANSMEMBRANE PROTEIN LOLE"/>
    <property type="match status" value="1"/>
</dbReference>
<dbReference type="OrthoDB" id="1451596at2"/>
<dbReference type="RefSeq" id="WP_093404374.1">
    <property type="nucleotide sequence ID" value="NZ_FOVL01000001.1"/>
</dbReference>
<keyword evidence="4 7" id="KW-0812">Transmembrane</keyword>
<feature type="transmembrane region" description="Helical" evidence="7">
    <location>
        <begin position="18"/>
        <end position="42"/>
    </location>
</feature>
<gene>
    <name evidence="10" type="ORF">SAMN05660413_00039</name>
</gene>
<evidence type="ECO:0000259" key="9">
    <source>
        <dbReference type="Pfam" id="PF12704"/>
    </source>
</evidence>
<accession>A0A1I4XGS7</accession>
<keyword evidence="10" id="KW-0449">Lipoprotein</keyword>
<feature type="domain" description="MacB-like periplasmic core" evidence="9">
    <location>
        <begin position="17"/>
        <end position="232"/>
    </location>
</feature>
<dbReference type="InterPro" id="IPR051447">
    <property type="entry name" value="Lipoprotein-release_system"/>
</dbReference>
<evidence type="ECO:0000256" key="7">
    <source>
        <dbReference type="SAM" id="Phobius"/>
    </source>
</evidence>
<feature type="transmembrane region" description="Helical" evidence="7">
    <location>
        <begin position="309"/>
        <end position="334"/>
    </location>
</feature>
<evidence type="ECO:0000256" key="1">
    <source>
        <dbReference type="ARBA" id="ARBA00004651"/>
    </source>
</evidence>
<dbReference type="InterPro" id="IPR025857">
    <property type="entry name" value="MacB_PCD"/>
</dbReference>
<name>A0A1I4XGS7_9FLAO</name>
<feature type="transmembrane region" description="Helical" evidence="7">
    <location>
        <begin position="373"/>
        <end position="391"/>
    </location>
</feature>
<feature type="transmembrane region" description="Helical" evidence="7">
    <location>
        <begin position="264"/>
        <end position="289"/>
    </location>
</feature>
<dbReference type="GO" id="GO:0044874">
    <property type="term" value="P:lipoprotein localization to outer membrane"/>
    <property type="evidence" value="ECO:0007669"/>
    <property type="project" value="TreeGrafter"/>
</dbReference>
<dbReference type="Pfam" id="PF02687">
    <property type="entry name" value="FtsX"/>
    <property type="match status" value="1"/>
</dbReference>
<reference evidence="10 11" key="1">
    <citation type="submission" date="2016-10" db="EMBL/GenBank/DDBJ databases">
        <authorList>
            <person name="de Groot N.N."/>
        </authorList>
    </citation>
    <scope>NUCLEOTIDE SEQUENCE [LARGE SCALE GENOMIC DNA]</scope>
    <source>
        <strain evidence="10 11">DSM 17794</strain>
    </source>
</reference>
<evidence type="ECO:0000313" key="11">
    <source>
        <dbReference type="Proteomes" id="UP000199153"/>
    </source>
</evidence>
<evidence type="ECO:0000256" key="6">
    <source>
        <dbReference type="ARBA" id="ARBA00023136"/>
    </source>
</evidence>
<dbReference type="STRING" id="287099.SAMN05660413_00039"/>
<evidence type="ECO:0000313" key="10">
    <source>
        <dbReference type="EMBL" id="SFN25108.1"/>
    </source>
</evidence>
<dbReference type="GO" id="GO:0098797">
    <property type="term" value="C:plasma membrane protein complex"/>
    <property type="evidence" value="ECO:0007669"/>
    <property type="project" value="TreeGrafter"/>
</dbReference>
<dbReference type="AlphaFoldDB" id="A0A1I4XGS7"/>
<dbReference type="InterPro" id="IPR003838">
    <property type="entry name" value="ABC3_permease_C"/>
</dbReference>
<evidence type="ECO:0000256" key="5">
    <source>
        <dbReference type="ARBA" id="ARBA00022989"/>
    </source>
</evidence>
<dbReference type="PANTHER" id="PTHR30489:SF0">
    <property type="entry name" value="LIPOPROTEIN-RELEASING SYSTEM TRANSMEMBRANE PROTEIN LOLE"/>
    <property type="match status" value="1"/>
</dbReference>
<keyword evidence="11" id="KW-1185">Reference proteome</keyword>
<keyword evidence="3" id="KW-1003">Cell membrane</keyword>
<evidence type="ECO:0000256" key="3">
    <source>
        <dbReference type="ARBA" id="ARBA00022475"/>
    </source>
</evidence>
<dbReference type="Pfam" id="PF12704">
    <property type="entry name" value="MacB_PCD"/>
    <property type="match status" value="1"/>
</dbReference>